<evidence type="ECO:0000256" key="5">
    <source>
        <dbReference type="ARBA" id="ARBA00022777"/>
    </source>
</evidence>
<feature type="compositionally biased region" description="Acidic residues" evidence="8">
    <location>
        <begin position="302"/>
        <end position="311"/>
    </location>
</feature>
<accession>A0ABT5V720</accession>
<dbReference type="EMBL" id="JARBHI010000002">
    <property type="protein sequence ID" value="MDE1655757.1"/>
    <property type="molecule type" value="Genomic_DNA"/>
</dbReference>
<evidence type="ECO:0000259" key="10">
    <source>
        <dbReference type="PROSITE" id="PS50011"/>
    </source>
</evidence>
<keyword evidence="3" id="KW-0808">Transferase</keyword>
<feature type="compositionally biased region" description="Pro residues" evidence="8">
    <location>
        <begin position="374"/>
        <end position="383"/>
    </location>
</feature>
<feature type="transmembrane region" description="Helical" evidence="9">
    <location>
        <begin position="572"/>
        <end position="596"/>
    </location>
</feature>
<keyword evidence="9" id="KW-0472">Membrane</keyword>
<evidence type="ECO:0000256" key="8">
    <source>
        <dbReference type="SAM" id="MobiDB-lite"/>
    </source>
</evidence>
<feature type="domain" description="Protein kinase" evidence="10">
    <location>
        <begin position="8"/>
        <end position="261"/>
    </location>
</feature>
<keyword evidence="4 7" id="KW-0547">Nucleotide-binding</keyword>
<dbReference type="SUPFAM" id="SSF56112">
    <property type="entry name" value="Protein kinase-like (PK-like)"/>
    <property type="match status" value="1"/>
</dbReference>
<dbReference type="PROSITE" id="PS00108">
    <property type="entry name" value="PROTEIN_KINASE_ST"/>
    <property type="match status" value="1"/>
</dbReference>
<feature type="binding site" evidence="7">
    <location>
        <position position="36"/>
    </location>
    <ligand>
        <name>ATP</name>
        <dbReference type="ChEBI" id="CHEBI:30616"/>
    </ligand>
</feature>
<dbReference type="CDD" id="cd14014">
    <property type="entry name" value="STKc_PknB_like"/>
    <property type="match status" value="1"/>
</dbReference>
<evidence type="ECO:0000256" key="9">
    <source>
        <dbReference type="SAM" id="Phobius"/>
    </source>
</evidence>
<comment type="caution">
    <text evidence="11">The sequence shown here is derived from an EMBL/GenBank/DDBJ whole genome shotgun (WGS) entry which is preliminary data.</text>
</comment>
<keyword evidence="2" id="KW-0723">Serine/threonine-protein kinase</keyword>
<feature type="transmembrane region" description="Helical" evidence="9">
    <location>
        <begin position="433"/>
        <end position="464"/>
    </location>
</feature>
<protein>
    <recommendedName>
        <fullName evidence="1">non-specific serine/threonine protein kinase</fullName>
        <ecNumber evidence="1">2.7.11.1</ecNumber>
    </recommendedName>
</protein>
<proteinExistence type="predicted"/>
<keyword evidence="9" id="KW-1133">Transmembrane helix</keyword>
<feature type="compositionally biased region" description="Pro residues" evidence="8">
    <location>
        <begin position="267"/>
        <end position="285"/>
    </location>
</feature>
<dbReference type="InterPro" id="IPR008271">
    <property type="entry name" value="Ser/Thr_kinase_AS"/>
</dbReference>
<dbReference type="Pfam" id="PF00069">
    <property type="entry name" value="Pkinase"/>
    <property type="match status" value="1"/>
</dbReference>
<keyword evidence="12" id="KW-1185">Reference proteome</keyword>
<dbReference type="Gene3D" id="1.10.510.10">
    <property type="entry name" value="Transferase(Phosphotransferase) domain 1"/>
    <property type="match status" value="1"/>
</dbReference>
<feature type="compositionally biased region" description="Low complexity" evidence="8">
    <location>
        <begin position="286"/>
        <end position="297"/>
    </location>
</feature>
<reference evidence="11 12" key="1">
    <citation type="submission" date="2023-02" db="EMBL/GenBank/DDBJ databases">
        <title>Defining the Infant Male Urobiome and Moving Towards Mechanisms in Urobiome Research.</title>
        <authorList>
            <person name="Reasoner S."/>
            <person name="Flores V."/>
            <person name="Van Horn G."/>
            <person name="Morales G."/>
            <person name="Peard L."/>
            <person name="Abelson B."/>
            <person name="Manuel C."/>
            <person name="Lee J."/>
            <person name="Baker B."/>
            <person name="Williams T."/>
            <person name="Schmitz J."/>
            <person name="Clayton D."/>
            <person name="Hadjifrangiskou M."/>
        </authorList>
    </citation>
    <scope>NUCLEOTIDE SEQUENCE [LARGE SCALE GENOMIC DNA]</scope>
    <source>
        <strain evidence="11 12">AS1053</strain>
    </source>
</reference>
<keyword evidence="5 11" id="KW-0418">Kinase</keyword>
<evidence type="ECO:0000256" key="1">
    <source>
        <dbReference type="ARBA" id="ARBA00012513"/>
    </source>
</evidence>
<evidence type="ECO:0000256" key="4">
    <source>
        <dbReference type="ARBA" id="ARBA00022741"/>
    </source>
</evidence>
<name>A0ABT5V720_9ACTO</name>
<dbReference type="RefSeq" id="WP_274733360.1">
    <property type="nucleotide sequence ID" value="NZ_CAMXYX010000033.1"/>
</dbReference>
<dbReference type="Proteomes" id="UP001219297">
    <property type="component" value="Unassembled WGS sequence"/>
</dbReference>
<feature type="transmembrane region" description="Helical" evidence="9">
    <location>
        <begin position="527"/>
        <end position="546"/>
    </location>
</feature>
<evidence type="ECO:0000256" key="6">
    <source>
        <dbReference type="ARBA" id="ARBA00022840"/>
    </source>
</evidence>
<dbReference type="PROSITE" id="PS50011">
    <property type="entry name" value="PROTEIN_KINASE_DOM"/>
    <property type="match status" value="1"/>
</dbReference>
<dbReference type="InterPro" id="IPR011009">
    <property type="entry name" value="Kinase-like_dom_sf"/>
</dbReference>
<evidence type="ECO:0000256" key="2">
    <source>
        <dbReference type="ARBA" id="ARBA00022527"/>
    </source>
</evidence>
<dbReference type="Gene3D" id="3.30.200.20">
    <property type="entry name" value="Phosphorylase Kinase, domain 1"/>
    <property type="match status" value="1"/>
</dbReference>
<dbReference type="GeneID" id="83608395"/>
<dbReference type="GO" id="GO:0016301">
    <property type="term" value="F:kinase activity"/>
    <property type="evidence" value="ECO:0007669"/>
    <property type="project" value="UniProtKB-KW"/>
</dbReference>
<feature type="region of interest" description="Disordered" evidence="8">
    <location>
        <begin position="263"/>
        <end position="313"/>
    </location>
</feature>
<evidence type="ECO:0000256" key="3">
    <source>
        <dbReference type="ARBA" id="ARBA00022679"/>
    </source>
</evidence>
<sequence length="624" mass="64237">MREEIGGYRLVRRIGFGGMSTVYEAVDGAGTRVALKLLHPAAVDGVAGRERLRREVAMLQRVRGPYVAEVLDAETDDEDAFIVTQLVEGPTLAEDVRVDGPYPPAELVTLARQLHAAVTSVHRLGVLHRDLKPSNVMLGAGGPVLIDFGIAQTGGDARLTVSGAVTHTPGYLDPRVLRGHAPDEAADLWALAAVIAFAATGHDPYPGANPAVIMRRVLEGDVDVTGVPPRIAHALRAALAEPVEERWGIDAVVAALADPAAWAEPPVSAPPPAPAQRPAPAPLPATAPLCAPAALPLTSPESSEDAGESGEYDAAATAPRLLPTQVAPVTPAAAPGAAAGPSYNAADSVPSAFPETWPQPIYAGSATAPYPAAVPGPAAPGPTAPATFSPAAFESQSESAPYSQFAPQEPTPPEPTPLPLWARPPRRTPILTFVAGALLCALVAAWQIAGYVGYALVTVGLVFAKRNAARLLRRREEEGGPFRGEHLGQILRAPLTFVESVVSVVPLHGIGLLAVTFGYVAARLGGFSGPGAGAVAALAGVGISWLSPSGRPARRGSAVVFGRLAPTRSYRVFWTVVLAAGAAGIALLALGGVLGVPADTPLSFGYYGEPLVAMIRDIMGGVAN</sequence>
<dbReference type="SMART" id="SM00220">
    <property type="entry name" value="S_TKc"/>
    <property type="match status" value="1"/>
</dbReference>
<evidence type="ECO:0000313" key="12">
    <source>
        <dbReference type="Proteomes" id="UP001219297"/>
    </source>
</evidence>
<evidence type="ECO:0000256" key="7">
    <source>
        <dbReference type="PROSITE-ProRule" id="PRU10141"/>
    </source>
</evidence>
<gene>
    <name evidence="11" type="ORF">PWJ81_01565</name>
</gene>
<evidence type="ECO:0000313" key="11">
    <source>
        <dbReference type="EMBL" id="MDE1655757.1"/>
    </source>
</evidence>
<keyword evidence="9" id="KW-0812">Transmembrane</keyword>
<dbReference type="EC" id="2.7.11.1" evidence="1"/>
<feature type="region of interest" description="Disordered" evidence="8">
    <location>
        <begin position="374"/>
        <end position="393"/>
    </location>
</feature>
<dbReference type="InterPro" id="IPR000719">
    <property type="entry name" value="Prot_kinase_dom"/>
</dbReference>
<feature type="transmembrane region" description="Helical" evidence="9">
    <location>
        <begin position="501"/>
        <end position="521"/>
    </location>
</feature>
<dbReference type="InterPro" id="IPR017441">
    <property type="entry name" value="Protein_kinase_ATP_BS"/>
</dbReference>
<organism evidence="11 12">
    <name type="scientific">Actinotignum sanguinis</name>
    <dbReference type="NCBI Taxonomy" id="1445614"/>
    <lineage>
        <taxon>Bacteria</taxon>
        <taxon>Bacillati</taxon>
        <taxon>Actinomycetota</taxon>
        <taxon>Actinomycetes</taxon>
        <taxon>Actinomycetales</taxon>
        <taxon>Actinomycetaceae</taxon>
        <taxon>Actinotignum</taxon>
    </lineage>
</organism>
<keyword evidence="6 7" id="KW-0067">ATP-binding</keyword>
<dbReference type="PROSITE" id="PS00107">
    <property type="entry name" value="PROTEIN_KINASE_ATP"/>
    <property type="match status" value="1"/>
</dbReference>
<dbReference type="PANTHER" id="PTHR43289">
    <property type="entry name" value="MITOGEN-ACTIVATED PROTEIN KINASE KINASE KINASE 20-RELATED"/>
    <property type="match status" value="1"/>
</dbReference>
<dbReference type="PANTHER" id="PTHR43289:SF6">
    <property type="entry name" value="SERINE_THREONINE-PROTEIN KINASE NEKL-3"/>
    <property type="match status" value="1"/>
</dbReference>